<organism evidence="3 4">
    <name type="scientific">Aeromicrobium halocynthiae</name>
    <dbReference type="NCBI Taxonomy" id="560557"/>
    <lineage>
        <taxon>Bacteria</taxon>
        <taxon>Bacillati</taxon>
        <taxon>Actinomycetota</taxon>
        <taxon>Actinomycetes</taxon>
        <taxon>Propionibacteriales</taxon>
        <taxon>Nocardioidaceae</taxon>
        <taxon>Aeromicrobium</taxon>
    </lineage>
</organism>
<feature type="transmembrane region" description="Helical" evidence="2">
    <location>
        <begin position="58"/>
        <end position="80"/>
    </location>
</feature>
<protein>
    <submittedName>
        <fullName evidence="3">Monovalent cation/H(+) antiporter subunit G</fullName>
    </submittedName>
</protein>
<dbReference type="NCBIfam" id="NF009314">
    <property type="entry name" value="PRK12674.1-2"/>
    <property type="match status" value="1"/>
</dbReference>
<dbReference type="EMBL" id="BAAAPY010000003">
    <property type="protein sequence ID" value="GAA2075963.1"/>
    <property type="molecule type" value="Genomic_DNA"/>
</dbReference>
<dbReference type="PANTHER" id="PTHR34703">
    <property type="entry name" value="ANTIPORTER SUBUNIT MNHG2-RELATED"/>
    <property type="match status" value="1"/>
</dbReference>
<accession>A0ABN2VXT3</accession>
<comment type="caution">
    <text evidence="3">The sequence shown here is derived from an EMBL/GenBank/DDBJ whole genome shotgun (WGS) entry which is preliminary data.</text>
</comment>
<dbReference type="NCBIfam" id="TIGR01300">
    <property type="entry name" value="CPA3_mnhG_phaG"/>
    <property type="match status" value="1"/>
</dbReference>
<dbReference type="Proteomes" id="UP001501480">
    <property type="component" value="Unassembled WGS sequence"/>
</dbReference>
<keyword evidence="2" id="KW-0472">Membrane</keyword>
<name>A0ABN2VXT3_9ACTN</name>
<evidence type="ECO:0000256" key="1">
    <source>
        <dbReference type="ARBA" id="ARBA00008404"/>
    </source>
</evidence>
<sequence>MLASIALVLGCSLALVAGIGLLRFPDVLTRMHGATKPQTLGMVLVLIAVGLRADDRSAIAILVLVGLFALMTAPVSAHMLGRAAFRTGRVDRSTLSRDDLA</sequence>
<reference evidence="3 4" key="1">
    <citation type="journal article" date="2019" name="Int. J. Syst. Evol. Microbiol.">
        <title>The Global Catalogue of Microorganisms (GCM) 10K type strain sequencing project: providing services to taxonomists for standard genome sequencing and annotation.</title>
        <authorList>
            <consortium name="The Broad Institute Genomics Platform"/>
            <consortium name="The Broad Institute Genome Sequencing Center for Infectious Disease"/>
            <person name="Wu L."/>
            <person name="Ma J."/>
        </authorList>
    </citation>
    <scope>NUCLEOTIDE SEQUENCE [LARGE SCALE GENOMIC DNA]</scope>
    <source>
        <strain evidence="3 4">JCM 15749</strain>
    </source>
</reference>
<keyword evidence="2" id="KW-1133">Transmembrane helix</keyword>
<evidence type="ECO:0000256" key="2">
    <source>
        <dbReference type="SAM" id="Phobius"/>
    </source>
</evidence>
<gene>
    <name evidence="3" type="primary">mnhG</name>
    <name evidence="3" type="ORF">GCM10009821_13960</name>
</gene>
<dbReference type="InterPro" id="IPR005133">
    <property type="entry name" value="PhaG_MnhG_YufB"/>
</dbReference>
<proteinExistence type="inferred from homology"/>
<comment type="similarity">
    <text evidence="1">Belongs to the CPA3 antiporters (TC 2.A.63) subunit G family.</text>
</comment>
<evidence type="ECO:0000313" key="3">
    <source>
        <dbReference type="EMBL" id="GAA2075963.1"/>
    </source>
</evidence>
<keyword evidence="4" id="KW-1185">Reference proteome</keyword>
<dbReference type="PANTHER" id="PTHR34703:SF1">
    <property type="entry name" value="ANTIPORTER SUBUNIT MNHG2-RELATED"/>
    <property type="match status" value="1"/>
</dbReference>
<dbReference type="Pfam" id="PF03334">
    <property type="entry name" value="PhaG_MnhG_YufB"/>
    <property type="match status" value="1"/>
</dbReference>
<keyword evidence="2" id="KW-0812">Transmembrane</keyword>
<evidence type="ECO:0000313" key="4">
    <source>
        <dbReference type="Proteomes" id="UP001501480"/>
    </source>
</evidence>